<dbReference type="RefSeq" id="WP_176846947.1">
    <property type="nucleotide sequence ID" value="NZ_CP061498.1"/>
</dbReference>
<dbReference type="SUPFAM" id="SSF46785">
    <property type="entry name" value="Winged helix' DNA-binding domain"/>
    <property type="match status" value="1"/>
</dbReference>
<dbReference type="GO" id="GO:0003700">
    <property type="term" value="F:DNA-binding transcription factor activity"/>
    <property type="evidence" value="ECO:0007669"/>
    <property type="project" value="InterPro"/>
</dbReference>
<accession>A0A1H2VYE4</accession>
<dbReference type="Pfam" id="PF07702">
    <property type="entry name" value="UTRA"/>
    <property type="match status" value="1"/>
</dbReference>
<evidence type="ECO:0000256" key="3">
    <source>
        <dbReference type="ARBA" id="ARBA00023163"/>
    </source>
</evidence>
<evidence type="ECO:0000259" key="4">
    <source>
        <dbReference type="PROSITE" id="PS50949"/>
    </source>
</evidence>
<evidence type="ECO:0000256" key="1">
    <source>
        <dbReference type="ARBA" id="ARBA00023015"/>
    </source>
</evidence>
<dbReference type="InterPro" id="IPR028978">
    <property type="entry name" value="Chorismate_lyase_/UTRA_dom_sf"/>
</dbReference>
<dbReference type="SMART" id="SM00866">
    <property type="entry name" value="UTRA"/>
    <property type="match status" value="1"/>
</dbReference>
<dbReference type="SUPFAM" id="SSF64288">
    <property type="entry name" value="Chorismate lyase-like"/>
    <property type="match status" value="1"/>
</dbReference>
<keyword evidence="1" id="KW-0805">Transcription regulation</keyword>
<evidence type="ECO:0000313" key="6">
    <source>
        <dbReference type="Proteomes" id="UP000198539"/>
    </source>
</evidence>
<dbReference type="GO" id="GO:0003677">
    <property type="term" value="F:DNA binding"/>
    <property type="evidence" value="ECO:0007669"/>
    <property type="project" value="UniProtKB-KW"/>
</dbReference>
<dbReference type="Pfam" id="PF00392">
    <property type="entry name" value="GntR"/>
    <property type="match status" value="1"/>
</dbReference>
<dbReference type="InterPro" id="IPR036388">
    <property type="entry name" value="WH-like_DNA-bd_sf"/>
</dbReference>
<dbReference type="InterPro" id="IPR036390">
    <property type="entry name" value="WH_DNA-bd_sf"/>
</dbReference>
<reference evidence="5 6" key="1">
    <citation type="submission" date="2016-10" db="EMBL/GenBank/DDBJ databases">
        <authorList>
            <person name="de Groot N.N."/>
        </authorList>
    </citation>
    <scope>NUCLEOTIDE SEQUENCE [LARGE SCALE GENOMIC DNA]</scope>
    <source>
        <strain evidence="5 6">CGMCC 1.8894</strain>
    </source>
</reference>
<gene>
    <name evidence="5" type="ORF">SAMN04488238_103203</name>
</gene>
<evidence type="ECO:0000313" key="5">
    <source>
        <dbReference type="EMBL" id="SDW73024.1"/>
    </source>
</evidence>
<protein>
    <submittedName>
        <fullName evidence="5">Transcriptional regulator, GntR family</fullName>
    </submittedName>
</protein>
<organism evidence="5 6">
    <name type="scientific">Roseicitreum antarcticum</name>
    <dbReference type="NCBI Taxonomy" id="564137"/>
    <lineage>
        <taxon>Bacteria</taxon>
        <taxon>Pseudomonadati</taxon>
        <taxon>Pseudomonadota</taxon>
        <taxon>Alphaproteobacteria</taxon>
        <taxon>Rhodobacterales</taxon>
        <taxon>Paracoccaceae</taxon>
        <taxon>Roseicitreum</taxon>
    </lineage>
</organism>
<dbReference type="STRING" id="564137.SAMN04488238_103203"/>
<dbReference type="EMBL" id="FNOM01000003">
    <property type="protein sequence ID" value="SDW73024.1"/>
    <property type="molecule type" value="Genomic_DNA"/>
</dbReference>
<dbReference type="Gene3D" id="1.10.10.10">
    <property type="entry name" value="Winged helix-like DNA-binding domain superfamily/Winged helix DNA-binding domain"/>
    <property type="match status" value="1"/>
</dbReference>
<keyword evidence="3" id="KW-0804">Transcription</keyword>
<name>A0A1H2VYE4_9RHOB</name>
<dbReference type="SMART" id="SM00345">
    <property type="entry name" value="HTH_GNTR"/>
    <property type="match status" value="1"/>
</dbReference>
<feature type="domain" description="HTH gntR-type" evidence="4">
    <location>
        <begin position="7"/>
        <end position="75"/>
    </location>
</feature>
<dbReference type="Gene3D" id="3.40.1410.10">
    <property type="entry name" value="Chorismate lyase-like"/>
    <property type="match status" value="1"/>
</dbReference>
<proteinExistence type="predicted"/>
<sequence>MTPEPGKADWKAIRRDLLARIQSGVWKPGDLVPREVELAAQYHCTRSTVGRALRDLATAGFLERRRKGGTTVSPNPVRKAPLEVPIIADAIRKSGHAPGYRLLDTGLVRPPADITDTTDGPDGAPDGPMIFLSALHLADGLPHQLEQRWLNPGAVRKLQAADFTETPVDEWLLQNAPLTRATIDIAAVPAPETVARALAMSAGAPTLRITRISWKQSQLIGILHLYHVAGYSLKTSI</sequence>
<dbReference type="AlphaFoldDB" id="A0A1H2VYE4"/>
<keyword evidence="2" id="KW-0238">DNA-binding</keyword>
<dbReference type="InterPro" id="IPR000524">
    <property type="entry name" value="Tscrpt_reg_HTH_GntR"/>
</dbReference>
<dbReference type="PANTHER" id="PTHR44846:SF16">
    <property type="entry name" value="TRANSCRIPTIONAL REGULATOR PHNF-RELATED"/>
    <property type="match status" value="1"/>
</dbReference>
<keyword evidence="6" id="KW-1185">Reference proteome</keyword>
<dbReference type="PANTHER" id="PTHR44846">
    <property type="entry name" value="MANNOSYL-D-GLYCERATE TRANSPORT/METABOLISM SYSTEM REPRESSOR MNGR-RELATED"/>
    <property type="match status" value="1"/>
</dbReference>
<dbReference type="Proteomes" id="UP000198539">
    <property type="component" value="Unassembled WGS sequence"/>
</dbReference>
<dbReference type="CDD" id="cd07377">
    <property type="entry name" value="WHTH_GntR"/>
    <property type="match status" value="1"/>
</dbReference>
<evidence type="ECO:0000256" key="2">
    <source>
        <dbReference type="ARBA" id="ARBA00023125"/>
    </source>
</evidence>
<dbReference type="InterPro" id="IPR011663">
    <property type="entry name" value="UTRA"/>
</dbReference>
<dbReference type="PROSITE" id="PS50949">
    <property type="entry name" value="HTH_GNTR"/>
    <property type="match status" value="1"/>
</dbReference>
<dbReference type="InterPro" id="IPR050679">
    <property type="entry name" value="Bact_HTH_transcr_reg"/>
</dbReference>